<organism evidence="3 4">
    <name type="scientific">Methylobacterium oryzihabitans</name>
    <dbReference type="NCBI Taxonomy" id="2499852"/>
    <lineage>
        <taxon>Bacteria</taxon>
        <taxon>Pseudomonadati</taxon>
        <taxon>Pseudomonadota</taxon>
        <taxon>Alphaproteobacteria</taxon>
        <taxon>Hyphomicrobiales</taxon>
        <taxon>Methylobacteriaceae</taxon>
        <taxon>Methylobacterium</taxon>
    </lineage>
</organism>
<evidence type="ECO:0000313" key="3">
    <source>
        <dbReference type="EMBL" id="RVU11974.1"/>
    </source>
</evidence>
<evidence type="ECO:0000313" key="4">
    <source>
        <dbReference type="Proteomes" id="UP000286997"/>
    </source>
</evidence>
<dbReference type="AlphaFoldDB" id="A0A3S2V2T6"/>
<evidence type="ECO:0000256" key="1">
    <source>
        <dbReference type="SAM" id="MobiDB-lite"/>
    </source>
</evidence>
<feature type="region of interest" description="Disordered" evidence="1">
    <location>
        <begin position="255"/>
        <end position="344"/>
    </location>
</feature>
<feature type="transmembrane region" description="Helical" evidence="2">
    <location>
        <begin position="156"/>
        <end position="176"/>
    </location>
</feature>
<name>A0A3S2V2T6_9HYPH</name>
<keyword evidence="4" id="KW-1185">Reference proteome</keyword>
<feature type="region of interest" description="Disordered" evidence="1">
    <location>
        <begin position="1"/>
        <end position="32"/>
    </location>
</feature>
<proteinExistence type="predicted"/>
<dbReference type="RefSeq" id="WP_127734199.1">
    <property type="nucleotide sequence ID" value="NZ_SACP01000063.1"/>
</dbReference>
<feature type="region of interest" description="Disordered" evidence="1">
    <location>
        <begin position="53"/>
        <end position="116"/>
    </location>
</feature>
<feature type="compositionally biased region" description="Pro residues" evidence="1">
    <location>
        <begin position="334"/>
        <end position="344"/>
    </location>
</feature>
<keyword evidence="2" id="KW-0812">Transmembrane</keyword>
<protein>
    <submittedName>
        <fullName evidence="3">Sporulation protein</fullName>
    </submittedName>
</protein>
<comment type="caution">
    <text evidence="3">The sequence shown here is derived from an EMBL/GenBank/DDBJ whole genome shotgun (WGS) entry which is preliminary data.</text>
</comment>
<dbReference type="Proteomes" id="UP000286997">
    <property type="component" value="Unassembled WGS sequence"/>
</dbReference>
<dbReference type="EMBL" id="SACP01000063">
    <property type="protein sequence ID" value="RVU11974.1"/>
    <property type="molecule type" value="Genomic_DNA"/>
</dbReference>
<feature type="non-terminal residue" evidence="3">
    <location>
        <position position="344"/>
    </location>
</feature>
<feature type="compositionally biased region" description="Low complexity" evidence="1">
    <location>
        <begin position="290"/>
        <end position="333"/>
    </location>
</feature>
<keyword evidence="2" id="KW-1133">Transmembrane helix</keyword>
<sequence length="344" mass="35491">MTTNASRIPVDYDGFDGDRQSAPARPAPKGDPLAELARIVGQDDPFRALLDVREGRKPAEAPAAGGRIDPVVPTYGSAPTYAPGPAYASQQDHGPAPSYALPGAEAAPQPGTPADAFNQYLAGAIEREHGQQDSAQGDLPDGTGPVSERPRGRRRLALVGGALGLVAVTVGGALAWRSLHAGRSGGPILVMADQAPLKIQPQNAGGVEIPDQNKQIYDRNAKDGQIKIVNREEQPVDVQQAARALVQETAPVAGASAVPTSPAGNALTDSLGEPRRVRTVSVRPEPPPMQQQAQAARPAVSPIPTMTMPTGDTTPAASPAATPRPVRPQAATPTPAPEPAAPPK</sequence>
<feature type="region of interest" description="Disordered" evidence="1">
    <location>
        <begin position="129"/>
        <end position="151"/>
    </location>
</feature>
<accession>A0A3S2V2T6</accession>
<evidence type="ECO:0000256" key="2">
    <source>
        <dbReference type="SAM" id="Phobius"/>
    </source>
</evidence>
<keyword evidence="2" id="KW-0472">Membrane</keyword>
<reference evidence="3 4" key="1">
    <citation type="submission" date="2019-01" db="EMBL/GenBank/DDBJ databases">
        <authorList>
            <person name="Chen W.-M."/>
        </authorList>
    </citation>
    <scope>NUCLEOTIDE SEQUENCE [LARGE SCALE GENOMIC DNA]</scope>
    <source>
        <strain evidence="3 4">TER-1</strain>
    </source>
</reference>
<dbReference type="OrthoDB" id="7338235at2"/>
<gene>
    <name evidence="3" type="ORF">EOE48_28255</name>
</gene>